<dbReference type="EMBL" id="AP021874">
    <property type="protein sequence ID" value="BBO70695.1"/>
    <property type="molecule type" value="Genomic_DNA"/>
</dbReference>
<protein>
    <submittedName>
        <fullName evidence="1">Uncharacterized protein</fullName>
    </submittedName>
</protein>
<organism evidence="1 2">
    <name type="scientific">Desulfosarcina alkanivorans</name>
    <dbReference type="NCBI Taxonomy" id="571177"/>
    <lineage>
        <taxon>Bacteria</taxon>
        <taxon>Pseudomonadati</taxon>
        <taxon>Thermodesulfobacteriota</taxon>
        <taxon>Desulfobacteria</taxon>
        <taxon>Desulfobacterales</taxon>
        <taxon>Desulfosarcinaceae</taxon>
        <taxon>Desulfosarcina</taxon>
    </lineage>
</organism>
<dbReference type="Proteomes" id="UP000427906">
    <property type="component" value="Chromosome"/>
</dbReference>
<dbReference type="AlphaFoldDB" id="A0A5K7YQU4"/>
<gene>
    <name evidence="1" type="ORF">DSCA_46250</name>
</gene>
<evidence type="ECO:0000313" key="2">
    <source>
        <dbReference type="Proteomes" id="UP000427906"/>
    </source>
</evidence>
<accession>A0A5K7YQU4</accession>
<proteinExistence type="predicted"/>
<name>A0A5K7YQU4_9BACT</name>
<dbReference type="KEGG" id="dalk:DSCA_46250"/>
<evidence type="ECO:0000313" key="1">
    <source>
        <dbReference type="EMBL" id="BBO70695.1"/>
    </source>
</evidence>
<reference evidence="1 2" key="1">
    <citation type="submission" date="2019-11" db="EMBL/GenBank/DDBJ databases">
        <title>Comparative genomics of hydrocarbon-degrading Desulfosarcina strains.</title>
        <authorList>
            <person name="Watanabe M."/>
            <person name="Kojima H."/>
            <person name="Fukui M."/>
        </authorList>
    </citation>
    <scope>NUCLEOTIDE SEQUENCE [LARGE SCALE GENOMIC DNA]</scope>
    <source>
        <strain evidence="1 2">PL12</strain>
    </source>
</reference>
<sequence>MAAAVGFLSNACFCHVPFDKRDGSPLKSNWHGIGVCTSDFPAPSQPVNAGTISADRRSDLQGAASVGAWSISGRQAIIEAVATTDLTQSESCTG</sequence>
<keyword evidence="2" id="KW-1185">Reference proteome</keyword>